<dbReference type="PANTHER" id="PTHR23348">
    <property type="entry name" value="PERIAXIN/AHNAK"/>
    <property type="match status" value="1"/>
</dbReference>
<feature type="compositionally biased region" description="Polar residues" evidence="3">
    <location>
        <begin position="1"/>
        <end position="18"/>
    </location>
</feature>
<feature type="region of interest" description="Disordered" evidence="3">
    <location>
        <begin position="410"/>
        <end position="444"/>
    </location>
</feature>
<dbReference type="GO" id="GO:0005634">
    <property type="term" value="C:nucleus"/>
    <property type="evidence" value="ECO:0007669"/>
    <property type="project" value="UniProtKB-SubCell"/>
</dbReference>
<dbReference type="InterPro" id="IPR052082">
    <property type="entry name" value="Myelin_sheath_structural"/>
</dbReference>
<evidence type="ECO:0000256" key="3">
    <source>
        <dbReference type="SAM" id="MobiDB-lite"/>
    </source>
</evidence>
<protein>
    <recommendedName>
        <fullName evidence="6">Neuroblast differentiation-associated protein AHNAK</fullName>
    </recommendedName>
</protein>
<evidence type="ECO:0000313" key="5">
    <source>
        <dbReference type="WBParaSite" id="SMRG1_73020.1"/>
    </source>
</evidence>
<feature type="region of interest" description="Disordered" evidence="3">
    <location>
        <begin position="1"/>
        <end position="20"/>
    </location>
</feature>
<accession>A0AA85AAJ5</accession>
<dbReference type="GO" id="GO:0005737">
    <property type="term" value="C:cytoplasm"/>
    <property type="evidence" value="ECO:0007669"/>
    <property type="project" value="TreeGrafter"/>
</dbReference>
<organism evidence="4 5">
    <name type="scientific">Schistosoma margrebowiei</name>
    <dbReference type="NCBI Taxonomy" id="48269"/>
    <lineage>
        <taxon>Eukaryota</taxon>
        <taxon>Metazoa</taxon>
        <taxon>Spiralia</taxon>
        <taxon>Lophotrochozoa</taxon>
        <taxon>Platyhelminthes</taxon>
        <taxon>Trematoda</taxon>
        <taxon>Digenea</taxon>
        <taxon>Strigeidida</taxon>
        <taxon>Schistosomatoidea</taxon>
        <taxon>Schistosomatidae</taxon>
        <taxon>Schistosoma</taxon>
    </lineage>
</organism>
<evidence type="ECO:0000256" key="2">
    <source>
        <dbReference type="ARBA" id="ARBA00023242"/>
    </source>
</evidence>
<feature type="compositionally biased region" description="Basic and acidic residues" evidence="3">
    <location>
        <begin position="417"/>
        <end position="442"/>
    </location>
</feature>
<name>A0AA85AAJ5_9TREM</name>
<proteinExistence type="predicted"/>
<sequence>MSTEVNPIDMKQSSPTTDESMKVDLMKMDDNLKSNITCELYDTLIDPECKKSKLSDVWETSHTPPLECQEYDSLKVKKDLYKDITTNVDVVDEDDGDNLKKFHDTEKFVSCYRHTDDYEIYHSSIEKDICTESDNPMYIPIKLPLSSNLYVPVYYVQSSEETSPKLNKHNLDFNDSNNIHKDSNNNNNNNIKSMVSHKYRLNSHDNLSKQDESQRLTSDYHININNQGYENCLSKYDTTKPEPNPYDLEICNVQTELNEPLMKTKNSEKSKTSKLLLKQKLHFMKPKLKMNMNNTENEIVIPDNQGKMTDESNRIEKRQKIGCSPKLKFKKHEHRNRKESEIMQQNDKPVEGVISGKQYKIPDHNLNNQLDEHVSNETSAGENKNVTRKMKMLHRKRNEVKDNEKNISKGVQKKERRITDNRAIKEKKTEDEKMKKQTQKIETKKRKRIINPCVKFNTTKENQQKLMNKSTEERKEPTDIKANREKHENIAKKEKKDIKRNKFHWSPNISLPKLKVHGPDLSGKLHADAPDVDVNVTGPSVKVPSLKASGHLPTVDVSVPDASLGGDLSGKIDLEGVGVGVVDADLNLPDLQISGNVSAPSVEGDLSMPDVSASLDTDVKLPSVQLTGPDLRVHGEIPDVDVGAKVDVPKPHISIKTPKFGFGLGKKKTKVKTPEADVKVEGGAGGDIDLDAGLDAHLDGKARKGGKKFHWSPKFGLPKGGLKIGGGAGVGVPDTSVSVSGTTGGVDVSLPKPKLDVSMEVPDVGVSASVPEIDVSGGELGLTGKVSAPGVDVSVPSKKKKFTFGWGSKDKKAKKVKLPTVSGDVDASLDVGGKVDVPSVKVDVDSGDRVKGKKFHWSPNISLPKLKVHGPDLSGKLHADAPDVDVNVTGPSVKVPSLKASGHLPTVDVSVPDASLGGDLSGKIDLEGVGVGVVDADLNLPDLQISGNVSAPSVEGDLSMPDVSASLDTDVKLPSVQLTGPDLRVHGEIPDVDVGAKVDVPKPHISIKTPKFGFGLGKKKTKVKTPEADVKVEGEAGGDIDLDAGLDAHLDGKARKGGKKFHWSPKFGLPKGGLKIGGGAGVGVPDTSVSVSGTTGGVDVSLPKPKLDVSMEVPDVGVSASVPEIDVSGGELGLTGKVSAPGVDVSVPSKKKKFTFGWGSKDKKAKKVKLPTVSGDVDASLDVGGKVDVPSVKVDVDSGDRVKGKKFHWSPNISLPKLKVHGPDLSGKLHADAPDVDVNVTGPSVKVPSLKASGHLPTVDVSVPDASLGGDLSGKIDLEGVGVGVVDADLNLPDLQISGNVSAPSVEGDLSMPDVSASLDTDVKLPSVQLTGPDLRVHGEIPDVDVGAKVDVPKPHISIKTPKFGFGLGKKKTKVKTPEADVKVEGGAGGDIDLDAGLDAHLDGKARKGGKKFHWSPKFGLPKGGLKIGGGAGVGVPDTSVSVSGTTGGVDVSLPKPELDVSMEVPDVGLSASVPEIDVSGGELGLTGKVSAPGVDVSVPSKKKKFTFGWGSKDKKAKKVKLPTVSGDVDASLDVGGKVDVPSVKVDVDSGDRVKGKKFHWSPNISLPKLKVHGPDLSGKLHADAPDVDVNVTGPSVKVPSLKASGHLPTVDVSVPDASLGGDLSGKIDLEGVGVGVVDADLNLPDLQISGNVSAPSVEGDLSMPDVSASLDTDVKLPSVQLTGPDLRVHGEIPDVDVGAKVDVPKPHISIKTPKFGFGLGKKKTKVKTPEADVKVEGGAGGDIDLDAGLDAHLDGKARKGGKKFHWSPKFGLPKGGLKIGGGAGVGVPDTSVSVSGTTGGVDVSLPKPELDVSMEVPDVGVSASVPEIDVSGGELGLTGKVSAPGVDVSVPSKKKKFTFDWGSKDKKAKKVKLPTVSGDVDASLDVGGKVDVPSVKVDVDSGDRVKGKKFHWSPNISLPKLKVHGPDLSGKLHADAPDVDVNVTGPSVKVPSLKASGHLPTVDVSVPDASLGGDLSGKIDLEGVGVGVVDADLNLPDLQISGNVSAPSVEGDLSMPDVSASLDTDVKLPSVQLTGPDLRVHGEIPDVDVGAKVDVPKPHISIKTPKFGFGLGKKKTKVKTPEADVKVEGEAGGDIDLDAGLDAHLDGKARKGGKKFHWSPKFGLPKGGLKIGGGAGVGVPDTSVSVSGTTGGVDVSLPKPELDVSMEVPDVGLSASVPEIDVSGGELGLTGKVSAPGVDVSVPSKKKKFTFGWGSKDKKAKKVKLPTVSGDVDASLDVGGKVDVPSVKVDVDSGDRVKGKKFHWSPNISLPKLKVHGPDLSGKLHADAPDVDVNVTGPSVKVPSLKASGHLPTVDVSVPDASLGGDLSGKIDLEGVGVGVVDADLNLPDLQISGNVSAPSVEGDLSMPDVSASLDTDVKLPSVQLTGPDLRVHGEIPDVDVGAKVDVPKPHISIKTPKFGFGLGKKKTKVKTPEADVKVEGGAGGDIDLDAGLDAHLDGKARKGGKKFHWSPKFGLPKGGLKIGGGAGVGVPDTSVSVSGTTGGVDVSLPKPELDVSMEVPDVGVSASVPEIDVSGGELGLTGKVSAPGVDVSVPSKKKKFTFDWGSKDKKAKKVKLPTVSGDVDASLDVGGKVDVPSVKVDVDSGDRVKGKKFHWSPNISLPKLKVHGPDLSGKLHADAPDVDVNVTGPSVKVPSLKASGHLPTVDVSVPDASLGGDLSGKIDLEGVGVGVVDADLNLPDLQISGNVSAPSVEGDLSMPDVSASLDTDVKLPSVQLTGPDLRVHGEIPDVDVGAKVDVPKPHISIKTPKFGFGLGKKKTKVKTPEADVKVEGGAGGDIDLDAGLDAHLDGKARKGGKKFHWSPKFGLPKGGLKIGGGAGVGVPDTSVSVSGTTGGVDVSLPKPELDVSMEVPDVGVSASVPEIDVSGGELGLTGKVSAPGVDVSVPSKKKKFTFGWGSKDKKAKKVKLPTVSGDVDASLDVGGKVDVPSVKVDVDSGDRVKGKKFHWSPNISLPKLKVHGPDLSGKLHADAPDVDVNVTGPSVKVPSLKASGHLPTVDVSVPDASLGGDLSGKIDLEGVGVGVVDADLNLPDLQISGNVSAPSVEGDLSMPDVSASLDTDVKLPSVQLTGPDLRVHGEIPDVDVGAKVDVPKPHISIKTPKFGFGLGKKKTKVKTPEADVKVEGGAGGDIDLDAGLDAHLDGKARKGGKKFHWSPKFGLPKGGLKIGGGAGVGVPDTSVSVSGTTGGVDVSLPKPELDVSMEVPDVGVSASVPEIDVSGGELGLTGKVSAPGVDVSVPSKKKKFTFGWGSKDKKAKKVKLPTVSGDVDASLDVGGKVDVPSVKVDVDSGDRVKGKKFHWSPNISLPKLKVHGPDLSGKLHADAPDVDVNVTGPSVKVPSLKASGHLPTVDVSVPDASLGGDLSGKIDLEGVGVGVVDADLNLPDLQISGNVSAPSVEGDLSMPDVSASLDTDVKLPSVQLTGPDLRVHGEIPDVDVGAKVDVPKPHISIKTPKFGFGLGKKKTKVKTPEADVKVEGGAGGDIDLDAGLDAHLDGKARKGGTTGGVDVSLPKPELDVSMEVPDVGLSASVPEIDVSGGELGLTGKVSAPGVDVSVPSKKKKFTFGWGSKDKKAKKVKLPTVSGDVDASLDVGGKVDVPSVKVDVDSGDRVKGKKFHWSPNISLPKLKVHGPDLSGKLHADAPDVDVNVTGPSVKVPSLKASGHLPTVDVSVPDASLGGDLSGKIDLEGVGVGVVDADLNLPDLQISGNVSAPSVEGDLSMPDVSASLDTDVKLPSVQLTGPDLRVHGEIPDVDVGAKVDVPKPHISIKTPKFGFGLGKKKTKVKTPEADVKVEGGAGGDIDLDAGLDAHLDGKARKGGKKFHWSPKFGLPKGGLKIGGGAGVGVPDTSVSVSGTTGGVDVSLPKPELDVSMEVPDVGLSASVPEIDVSGGELGLTGKVSAPGVDVSVPSKKKKFTFGWGSKDKKAKKVKLPTVSGDVDASLDVGGKVDVPSVKVDVDSGDRVKGKKFHWSPNISLPKLKVHGPDLSGKLHADAPDVDVNVTGPSVKVPSLKASGHLPTVDVSVPDASLGGDLSGKIDLEGVGVGVVDADLNLPDLQISGNVSAPSVEGDLSMPDVSASLDTDVKLPSVQLTGPDLRVHGEIPDVDVGAKVDVPKPHISIKTPKFGFGLGKKKTKVKTPEADVKVEGGAGGDIDLDAGLDAHLDGKARKGGKKFHWSPKFGLPKGGLKIGGGAGVGVPDTSVSVSGTTGGVDVSLPKPKLDVSMEVPDVGVSASVPEIDVSGGELGLTGKVSAPGVDVSVPSKKKKFTFGWGSKDKKAKKVKLPTVSGDVDASLDVGGKVDVPSVKVDVDSGDRVKGKKFHWSPNISLPKLKVHGPDLSGKLHADAPDVDVNVTGPSVKVPSLKASGHLPTVDVSVPDASLGGDLSGKIDLEGVGVGVVDADLNLPDLQISGNVSAPSVEGDLSMPDVSASLDTDVKLPSVQLTGPDLRVHGEIPDVDVGAKVDVPKPHISIKTPKFGFGLGKKKTKVKTPEADVKVEGGAGGDIDLDAGLDAHLDGKARKGGKKFHWSPKFGLPKGGLKIGGGAGVGVPDTSVSVSGTTGGVDVSLPKPKLDVSMEVPDVGLSASVPEIDVSGGELGLTGKVSAPGVDVSVPSKKKKFTFGWGSKDKKAKKVKLPTVSGDVDASLDVGGKVDVPSVKVDVDSGDRVKGKKFHWSPNISLPKLKVHGPDLSGKLHADAPDCKIPIMDSEVNVLSSSAISSSFPAFDVAAGYVLSDSCLSPEFVQSYMRDSVLVFSDSGIISPVVTVSPPVVSSPSPSEPFESVDFLPVVEEPVISPFSSPDICESSTLPSRILPRNAFQDIDESFSSPVDSGFNGDISNDEAEIDEIFIVPIQTNRVLPKEQYFTESHDIVGAEAEEKSYSPTQNLNASHGIKSDKSKLHSPFHILKSKKHDKDSAHRVKVIDANDQISRNTEKPNVNNTLYSIPDGSERITVDSKSKKKVKSHHKKPHIFGGQISTDEIISDTPMKLDHHGDYNDLIGVSVSGHNADLALTPRRSPSKLRDPSIRKTWHGAREPYSDFVGSLNSDQDEYTLTEDVSVSYLQPRSTTKSSNNNSLNASDFLRRSIGNSTKRRPWSTLEYPPPGCHFVDDDYMFPDALTPTKIPSFRASKEIVYDVPYIDDKAIPRYEPEWPIGESRRTLISQLSQNSGSIVRMTAEEESSLISLDTKLSDHQNISKRISRFTSHLLKGNKSSLEQDDDNNHRFSIYNNDDNYYLSIFRLHGVLNGLKFNY</sequence>
<keyword evidence="2" id="KW-0539">Nucleus</keyword>
<dbReference type="GO" id="GO:0043484">
    <property type="term" value="P:regulation of RNA splicing"/>
    <property type="evidence" value="ECO:0007669"/>
    <property type="project" value="TreeGrafter"/>
</dbReference>
<evidence type="ECO:0000256" key="1">
    <source>
        <dbReference type="ARBA" id="ARBA00004123"/>
    </source>
</evidence>
<dbReference type="PANTHER" id="PTHR23348:SF16">
    <property type="entry name" value="LEUCINE RICH REPEAT FAMILY PROTEIN"/>
    <property type="match status" value="1"/>
</dbReference>
<dbReference type="Proteomes" id="UP000050790">
    <property type="component" value="Unassembled WGS sequence"/>
</dbReference>
<comment type="subcellular location">
    <subcellularLocation>
        <location evidence="1">Nucleus</location>
    </subcellularLocation>
</comment>
<reference evidence="5" key="1">
    <citation type="submission" date="2023-11" db="UniProtKB">
        <authorList>
            <consortium name="WormBaseParasite"/>
        </authorList>
    </citation>
    <scope>IDENTIFICATION</scope>
</reference>
<dbReference type="WBParaSite" id="SMRG1_73020.1">
    <property type="protein sequence ID" value="SMRG1_73020.1"/>
    <property type="gene ID" value="SMRG1_73020"/>
</dbReference>
<evidence type="ECO:0000313" key="4">
    <source>
        <dbReference type="Proteomes" id="UP000050790"/>
    </source>
</evidence>
<evidence type="ECO:0008006" key="6">
    <source>
        <dbReference type="Google" id="ProtNLM"/>
    </source>
</evidence>